<feature type="region of interest" description="Disordered" evidence="1">
    <location>
        <begin position="472"/>
        <end position="612"/>
    </location>
</feature>
<dbReference type="PANTHER" id="PTHR37271:SF1">
    <property type="entry name" value="KARYOGAMY PROTEIN KAR9"/>
    <property type="match status" value="1"/>
</dbReference>
<dbReference type="InterPro" id="IPR013889">
    <property type="entry name" value="Karyogamy_KAR9"/>
</dbReference>
<feature type="compositionally biased region" description="Pro residues" evidence="1">
    <location>
        <begin position="587"/>
        <end position="601"/>
    </location>
</feature>
<dbReference type="AlphaFoldDB" id="A0A238FE05"/>
<dbReference type="Pfam" id="PF08580">
    <property type="entry name" value="KAR9"/>
    <property type="match status" value="1"/>
</dbReference>
<feature type="compositionally biased region" description="Low complexity" evidence="1">
    <location>
        <begin position="342"/>
        <end position="359"/>
    </location>
</feature>
<proteinExistence type="predicted"/>
<feature type="compositionally biased region" description="Low complexity" evidence="1">
    <location>
        <begin position="541"/>
        <end position="559"/>
    </location>
</feature>
<dbReference type="GO" id="GO:0030473">
    <property type="term" value="P:nuclear migration along microtubule"/>
    <property type="evidence" value="ECO:0007669"/>
    <property type="project" value="TreeGrafter"/>
</dbReference>
<dbReference type="STRING" id="269621.A0A238FE05"/>
<accession>A0A238FE05</accession>
<feature type="compositionally biased region" description="Low complexity" evidence="1">
    <location>
        <begin position="1"/>
        <end position="28"/>
    </location>
</feature>
<feature type="region of interest" description="Disordered" evidence="1">
    <location>
        <begin position="49"/>
        <end position="96"/>
    </location>
</feature>
<dbReference type="OrthoDB" id="2526893at2759"/>
<dbReference type="GO" id="GO:0005816">
    <property type="term" value="C:spindle pole body"/>
    <property type="evidence" value="ECO:0007669"/>
    <property type="project" value="TreeGrafter"/>
</dbReference>
<organism evidence="2 3">
    <name type="scientific">Microbotryum intermedium</name>
    <dbReference type="NCBI Taxonomy" id="269621"/>
    <lineage>
        <taxon>Eukaryota</taxon>
        <taxon>Fungi</taxon>
        <taxon>Dikarya</taxon>
        <taxon>Basidiomycota</taxon>
        <taxon>Pucciniomycotina</taxon>
        <taxon>Microbotryomycetes</taxon>
        <taxon>Microbotryales</taxon>
        <taxon>Microbotryaceae</taxon>
        <taxon>Microbotryum</taxon>
    </lineage>
</organism>
<evidence type="ECO:0000256" key="1">
    <source>
        <dbReference type="SAM" id="MobiDB-lite"/>
    </source>
</evidence>
<protein>
    <submittedName>
        <fullName evidence="2">BQ2448_1725 protein</fullName>
    </submittedName>
</protein>
<feature type="compositionally biased region" description="Basic and acidic residues" evidence="1">
    <location>
        <begin position="493"/>
        <end position="502"/>
    </location>
</feature>
<feature type="compositionally biased region" description="Low complexity" evidence="1">
    <location>
        <begin position="138"/>
        <end position="152"/>
    </location>
</feature>
<feature type="compositionally biased region" description="Polar residues" evidence="1">
    <location>
        <begin position="49"/>
        <end position="59"/>
    </location>
</feature>
<name>A0A238FE05_9BASI</name>
<gene>
    <name evidence="2" type="ORF">BQ2448_1725</name>
</gene>
<dbReference type="GO" id="GO:0043332">
    <property type="term" value="C:mating projection tip"/>
    <property type="evidence" value="ECO:0007669"/>
    <property type="project" value="TreeGrafter"/>
</dbReference>
<dbReference type="PANTHER" id="PTHR37271">
    <property type="entry name" value="KARYOGAMY PROTEIN KAR9"/>
    <property type="match status" value="1"/>
</dbReference>
<evidence type="ECO:0000313" key="2">
    <source>
        <dbReference type="EMBL" id="SCV70331.1"/>
    </source>
</evidence>
<dbReference type="GO" id="GO:0051293">
    <property type="term" value="P:establishment of spindle localization"/>
    <property type="evidence" value="ECO:0007669"/>
    <property type="project" value="TreeGrafter"/>
</dbReference>
<dbReference type="GO" id="GO:0005938">
    <property type="term" value="C:cell cortex"/>
    <property type="evidence" value="ECO:0007669"/>
    <property type="project" value="TreeGrafter"/>
</dbReference>
<dbReference type="Proteomes" id="UP000198372">
    <property type="component" value="Unassembled WGS sequence"/>
</dbReference>
<feature type="compositionally biased region" description="Polar residues" evidence="1">
    <location>
        <begin position="566"/>
        <end position="584"/>
    </location>
</feature>
<feature type="region of interest" description="Disordered" evidence="1">
    <location>
        <begin position="1"/>
        <end position="36"/>
    </location>
</feature>
<feature type="compositionally biased region" description="Low complexity" evidence="1">
    <location>
        <begin position="520"/>
        <end position="534"/>
    </location>
</feature>
<feature type="region of interest" description="Disordered" evidence="1">
    <location>
        <begin position="133"/>
        <end position="156"/>
    </location>
</feature>
<feature type="region of interest" description="Disordered" evidence="1">
    <location>
        <begin position="339"/>
        <end position="365"/>
    </location>
</feature>
<evidence type="ECO:0000313" key="3">
    <source>
        <dbReference type="Proteomes" id="UP000198372"/>
    </source>
</evidence>
<reference evidence="3" key="1">
    <citation type="submission" date="2016-09" db="EMBL/GenBank/DDBJ databases">
        <authorList>
            <person name="Jeantristanb JTB J.-T."/>
            <person name="Ricardo R."/>
        </authorList>
    </citation>
    <scope>NUCLEOTIDE SEQUENCE [LARGE SCALE GENOMIC DNA]</scope>
</reference>
<keyword evidence="3" id="KW-1185">Reference proteome</keyword>
<dbReference type="EMBL" id="FMSP01000005">
    <property type="protein sequence ID" value="SCV70331.1"/>
    <property type="molecule type" value="Genomic_DNA"/>
</dbReference>
<feature type="compositionally biased region" description="Low complexity" evidence="1">
    <location>
        <begin position="475"/>
        <end position="485"/>
    </location>
</feature>
<sequence length="612" mass="65477">MSLNADSPSTSALSSPAAPEAPSTATAKSPKRRSFLSMLAGTMDGISYSTATSTRSLPNNPVKEEAAQTRVDASPTPNPSAKAARRATSKERRTTPSSDLTLLIINSGITEFSMSIQEVNTILFEIQELRHSTSAMNPSTSPHGSSPSSSTGLFHGERTLSSSLTSAGAIDHDEFHSHEAASLTTSISELDLDGSQTAAKLVATRTEASTLSEVDSALMRLQERLESLAKASQQMGSDEEYSQLESQISPFLDESGTPSGSASFLASKWSTTMFEYESVQKDAEMLSEELKEDKWLVVFRTVSSQAEDMMRSLEKVLTQSHQFVWDIERRRPTAVTISVSRGGTDTTSNAATSSGSTSAPPRSAMSTFLSRSLPTTTSPMARKAYFGDLETMQPLLASFIALHRSLHSKVKYYAPACDRVLKILGKGIADRSTKNGEVLRRFNEMKTRWRNLVERIARIEAEMHGVEEMLRDAAEPSAAASTSSPVRTPRRHASSDKHDSPLRKWANKVTGAGGSARNQTSTPPSRPPVSVRNSANASLAGVPGSSSSGPTTTPRVSPSAFAVPSTIASSSKPLVQTRQLSHSPSGPALPPASTPSRPPSASPCIFFVPNRP</sequence>